<name>A0AB39TSA0_9ACTN</name>
<accession>A0AB39TSA0</accession>
<protein>
    <recommendedName>
        <fullName evidence="3">Secreted protein</fullName>
    </recommendedName>
</protein>
<feature type="signal peptide" evidence="1">
    <location>
        <begin position="1"/>
        <end position="27"/>
    </location>
</feature>
<dbReference type="PROSITE" id="PS51318">
    <property type="entry name" value="TAT"/>
    <property type="match status" value="1"/>
</dbReference>
<dbReference type="RefSeq" id="WP_244178645.1">
    <property type="nucleotide sequence ID" value="NZ_CP163445.1"/>
</dbReference>
<reference evidence="2" key="1">
    <citation type="submission" date="2024-07" db="EMBL/GenBank/DDBJ databases">
        <authorList>
            <person name="Yu S.T."/>
        </authorList>
    </citation>
    <scope>NUCLEOTIDE SEQUENCE</scope>
    <source>
        <strain evidence="2">Y1</strain>
    </source>
</reference>
<dbReference type="InterPro" id="IPR006311">
    <property type="entry name" value="TAT_signal"/>
</dbReference>
<evidence type="ECO:0000256" key="1">
    <source>
        <dbReference type="SAM" id="SignalP"/>
    </source>
</evidence>
<dbReference type="EMBL" id="CP163445">
    <property type="protein sequence ID" value="XDQ82042.1"/>
    <property type="molecule type" value="Genomic_DNA"/>
</dbReference>
<evidence type="ECO:0000313" key="2">
    <source>
        <dbReference type="EMBL" id="XDQ82042.1"/>
    </source>
</evidence>
<proteinExistence type="predicted"/>
<organism evidence="2">
    <name type="scientific">Streptomyces sp. Y1</name>
    <dbReference type="NCBI Taxonomy" id="3238634"/>
    <lineage>
        <taxon>Bacteria</taxon>
        <taxon>Bacillati</taxon>
        <taxon>Actinomycetota</taxon>
        <taxon>Actinomycetes</taxon>
        <taxon>Kitasatosporales</taxon>
        <taxon>Streptomycetaceae</taxon>
        <taxon>Streptomyces</taxon>
    </lineage>
</organism>
<feature type="chain" id="PRO_5044345232" description="Secreted protein" evidence="1">
    <location>
        <begin position="28"/>
        <end position="104"/>
    </location>
</feature>
<gene>
    <name evidence="2" type="ORF">AB2U05_28000</name>
</gene>
<sequence>MTTRTRTRARALAADATLALLAALAFAAPAAPADAAPARPAATCGQTVAQTRQDLANVGAPTSRTDWQGVRDDAQRFVDSHPYNGSGTTRLRQDINELNAVCAP</sequence>
<dbReference type="AlphaFoldDB" id="A0AB39TSA0"/>
<evidence type="ECO:0008006" key="3">
    <source>
        <dbReference type="Google" id="ProtNLM"/>
    </source>
</evidence>
<keyword evidence="1" id="KW-0732">Signal</keyword>